<reference evidence="1 2" key="1">
    <citation type="journal article" date="2024" name="G3 (Bethesda)">
        <title>Genome assembly of Hibiscus sabdariffa L. provides insights into metabolisms of medicinal natural products.</title>
        <authorList>
            <person name="Kim T."/>
        </authorList>
    </citation>
    <scope>NUCLEOTIDE SEQUENCE [LARGE SCALE GENOMIC DNA]</scope>
    <source>
        <strain evidence="1">TK-2024</strain>
        <tissue evidence="1">Old leaves</tissue>
    </source>
</reference>
<protein>
    <submittedName>
        <fullName evidence="1">Uncharacterized protein</fullName>
    </submittedName>
</protein>
<sequence>MEEAKLKSGSRSPAPWTTRKLPLSNQKSLYSNDLFDVNEKDVSANLIVSEVAAEPVGENGTEFYRFLIHRPSLFSPFG</sequence>
<name>A0ABR2DFG8_9ROSI</name>
<organism evidence="1 2">
    <name type="scientific">Hibiscus sabdariffa</name>
    <name type="common">roselle</name>
    <dbReference type="NCBI Taxonomy" id="183260"/>
    <lineage>
        <taxon>Eukaryota</taxon>
        <taxon>Viridiplantae</taxon>
        <taxon>Streptophyta</taxon>
        <taxon>Embryophyta</taxon>
        <taxon>Tracheophyta</taxon>
        <taxon>Spermatophyta</taxon>
        <taxon>Magnoliopsida</taxon>
        <taxon>eudicotyledons</taxon>
        <taxon>Gunneridae</taxon>
        <taxon>Pentapetalae</taxon>
        <taxon>rosids</taxon>
        <taxon>malvids</taxon>
        <taxon>Malvales</taxon>
        <taxon>Malvaceae</taxon>
        <taxon>Malvoideae</taxon>
        <taxon>Hibiscus</taxon>
    </lineage>
</organism>
<gene>
    <name evidence="1" type="ORF">V6N12_043828</name>
</gene>
<accession>A0ABR2DFG8</accession>
<dbReference type="EMBL" id="JBBPBM010000028">
    <property type="protein sequence ID" value="KAK8537676.1"/>
    <property type="molecule type" value="Genomic_DNA"/>
</dbReference>
<dbReference type="Proteomes" id="UP001472677">
    <property type="component" value="Unassembled WGS sequence"/>
</dbReference>
<evidence type="ECO:0000313" key="2">
    <source>
        <dbReference type="Proteomes" id="UP001472677"/>
    </source>
</evidence>
<keyword evidence="2" id="KW-1185">Reference proteome</keyword>
<comment type="caution">
    <text evidence="1">The sequence shown here is derived from an EMBL/GenBank/DDBJ whole genome shotgun (WGS) entry which is preliminary data.</text>
</comment>
<evidence type="ECO:0000313" key="1">
    <source>
        <dbReference type="EMBL" id="KAK8537676.1"/>
    </source>
</evidence>
<proteinExistence type="predicted"/>